<dbReference type="Gene3D" id="3.40.190.10">
    <property type="entry name" value="Periplasmic binding protein-like II"/>
    <property type="match status" value="1"/>
</dbReference>
<keyword evidence="2" id="KW-0813">Transport</keyword>
<evidence type="ECO:0000259" key="5">
    <source>
        <dbReference type="Pfam" id="PF00496"/>
    </source>
</evidence>
<keyword evidence="7" id="KW-1185">Reference proteome</keyword>
<evidence type="ECO:0000313" key="6">
    <source>
        <dbReference type="EMBL" id="SHM39155.1"/>
    </source>
</evidence>
<dbReference type="STRING" id="1120996.SAMN02746066_01818"/>
<dbReference type="OrthoDB" id="9772924at2"/>
<organism evidence="6 7">
    <name type="scientific">Anaerosporobacter mobilis DSM 15930</name>
    <dbReference type="NCBI Taxonomy" id="1120996"/>
    <lineage>
        <taxon>Bacteria</taxon>
        <taxon>Bacillati</taxon>
        <taxon>Bacillota</taxon>
        <taxon>Clostridia</taxon>
        <taxon>Lachnospirales</taxon>
        <taxon>Lachnospiraceae</taxon>
        <taxon>Anaerosporobacter</taxon>
    </lineage>
</organism>
<dbReference type="RefSeq" id="WP_073286337.1">
    <property type="nucleotide sequence ID" value="NZ_FRCP01000009.1"/>
</dbReference>
<dbReference type="GO" id="GO:0043190">
    <property type="term" value="C:ATP-binding cassette (ABC) transporter complex"/>
    <property type="evidence" value="ECO:0007669"/>
    <property type="project" value="InterPro"/>
</dbReference>
<evidence type="ECO:0000256" key="4">
    <source>
        <dbReference type="SAM" id="SignalP"/>
    </source>
</evidence>
<dbReference type="GO" id="GO:1904680">
    <property type="term" value="F:peptide transmembrane transporter activity"/>
    <property type="evidence" value="ECO:0007669"/>
    <property type="project" value="TreeGrafter"/>
</dbReference>
<dbReference type="InterPro" id="IPR030678">
    <property type="entry name" value="Peptide/Ni-bd"/>
</dbReference>
<name>A0A1M7IEQ4_9FIRM</name>
<dbReference type="Proteomes" id="UP000184038">
    <property type="component" value="Unassembled WGS sequence"/>
</dbReference>
<dbReference type="InterPro" id="IPR000914">
    <property type="entry name" value="SBP_5_dom"/>
</dbReference>
<dbReference type="SUPFAM" id="SSF53850">
    <property type="entry name" value="Periplasmic binding protein-like II"/>
    <property type="match status" value="1"/>
</dbReference>
<feature type="chain" id="PRO_5012636007" evidence="4">
    <location>
        <begin position="28"/>
        <end position="536"/>
    </location>
</feature>
<dbReference type="CDD" id="cd08518">
    <property type="entry name" value="PBP2_NikA_DppA_OppA_like_19"/>
    <property type="match status" value="1"/>
</dbReference>
<protein>
    <submittedName>
        <fullName evidence="6">Peptide/nickel transport system substrate-binding protein</fullName>
    </submittedName>
</protein>
<dbReference type="PANTHER" id="PTHR30290">
    <property type="entry name" value="PERIPLASMIC BINDING COMPONENT OF ABC TRANSPORTER"/>
    <property type="match status" value="1"/>
</dbReference>
<sequence length="536" mass="59119">MKKHKKYLSRITLLVLLLLLVTGCSKSSNSPTKGNEIDNNSVVIAISTEPTTLDPCISWGHGTTPLIQSTLVEYNQDMIFSNDLATDYSISDDGLTWTFTIRNDVTFTDGEPLTASDVAFTFNTAKKGQSSLDLTFMDKAEATSDDTIVFTLNRPTSTFLNTIATTGIVPEHTYNENYGTAPIGSGPYTFVQWNKGEQLMLKANKDYYGTVPSIENVTIVFMTEDAAFAATKAGQVDVALTSATLATADIAGYYLKTVTSLDNRGFTLPVTPDEGKITESGFPYGNNVTCNLEIRQALAYGIDREQIAKVALNGFADPAYSENDGMPWNNPEVIIATDKIYAKKLLTDNGWIDTDNDGIVDKDGLKAEFTCIYPAGDSFRQAVALAASAEAKELGINIIVEGTSWDDISKRMFSDAVLMGWGSSNPYTSYSLYHTDTMLKDDYYNPEGYSNQTVDSYLDVAMKSLTPEEAYENWKKAQWDGTTGTSMKGDCPWVWLVNMHHLYYVREGLDIGNQQLHAHGASMPLLQNLKDWSWEN</sequence>
<dbReference type="PIRSF" id="PIRSF002741">
    <property type="entry name" value="MppA"/>
    <property type="match status" value="1"/>
</dbReference>
<dbReference type="Pfam" id="PF00496">
    <property type="entry name" value="SBP_bac_5"/>
    <property type="match status" value="1"/>
</dbReference>
<evidence type="ECO:0000256" key="3">
    <source>
        <dbReference type="ARBA" id="ARBA00022729"/>
    </source>
</evidence>
<evidence type="ECO:0000313" key="7">
    <source>
        <dbReference type="Proteomes" id="UP000184038"/>
    </source>
</evidence>
<gene>
    <name evidence="6" type="ORF">SAMN02746066_01818</name>
</gene>
<dbReference type="GO" id="GO:0042597">
    <property type="term" value="C:periplasmic space"/>
    <property type="evidence" value="ECO:0007669"/>
    <property type="project" value="UniProtKB-ARBA"/>
</dbReference>
<dbReference type="AlphaFoldDB" id="A0A1M7IEQ4"/>
<dbReference type="InterPro" id="IPR039424">
    <property type="entry name" value="SBP_5"/>
</dbReference>
<dbReference type="PANTHER" id="PTHR30290:SF9">
    <property type="entry name" value="OLIGOPEPTIDE-BINDING PROTEIN APPA"/>
    <property type="match status" value="1"/>
</dbReference>
<feature type="domain" description="Solute-binding protein family 5" evidence="5">
    <location>
        <begin position="82"/>
        <end position="435"/>
    </location>
</feature>
<dbReference type="GO" id="GO:0015833">
    <property type="term" value="P:peptide transport"/>
    <property type="evidence" value="ECO:0007669"/>
    <property type="project" value="TreeGrafter"/>
</dbReference>
<dbReference type="EMBL" id="FRCP01000009">
    <property type="protein sequence ID" value="SHM39155.1"/>
    <property type="molecule type" value="Genomic_DNA"/>
</dbReference>
<feature type="signal peptide" evidence="4">
    <location>
        <begin position="1"/>
        <end position="27"/>
    </location>
</feature>
<evidence type="ECO:0000256" key="2">
    <source>
        <dbReference type="ARBA" id="ARBA00022448"/>
    </source>
</evidence>
<comment type="similarity">
    <text evidence="1">Belongs to the bacterial solute-binding protein 5 family.</text>
</comment>
<reference evidence="6 7" key="1">
    <citation type="submission" date="2016-11" db="EMBL/GenBank/DDBJ databases">
        <authorList>
            <person name="Jaros S."/>
            <person name="Januszkiewicz K."/>
            <person name="Wedrychowicz H."/>
        </authorList>
    </citation>
    <scope>NUCLEOTIDE SEQUENCE [LARGE SCALE GENOMIC DNA]</scope>
    <source>
        <strain evidence="6 7">DSM 15930</strain>
    </source>
</reference>
<accession>A0A1M7IEQ4</accession>
<proteinExistence type="inferred from homology"/>
<keyword evidence="3 4" id="KW-0732">Signal</keyword>
<dbReference type="Gene3D" id="3.10.105.10">
    <property type="entry name" value="Dipeptide-binding Protein, Domain 3"/>
    <property type="match status" value="1"/>
</dbReference>
<evidence type="ECO:0000256" key="1">
    <source>
        <dbReference type="ARBA" id="ARBA00005695"/>
    </source>
</evidence>
<dbReference type="PROSITE" id="PS51257">
    <property type="entry name" value="PROKAR_LIPOPROTEIN"/>
    <property type="match status" value="1"/>
</dbReference>